<dbReference type="Gene3D" id="3.30.2310.20">
    <property type="entry name" value="RelE-like"/>
    <property type="match status" value="1"/>
</dbReference>
<accession>A0A6I4IN19</accession>
<name>A0A6I4IN19_9SPHI</name>
<dbReference type="PANTHER" id="PTHR40266:SF2">
    <property type="entry name" value="TOXIN HIGB-1"/>
    <property type="match status" value="1"/>
</dbReference>
<evidence type="ECO:0000313" key="1">
    <source>
        <dbReference type="EMBL" id="QQL51415.1"/>
    </source>
</evidence>
<dbReference type="Pfam" id="PF05015">
    <property type="entry name" value="HigB-like_toxin"/>
    <property type="match status" value="1"/>
</dbReference>
<dbReference type="InterPro" id="IPR035093">
    <property type="entry name" value="RelE/ParE_toxin_dom_sf"/>
</dbReference>
<dbReference type="SUPFAM" id="SSF143011">
    <property type="entry name" value="RelE-like"/>
    <property type="match status" value="1"/>
</dbReference>
<dbReference type="RefSeq" id="WP_157524132.1">
    <property type="nucleotide sequence ID" value="NZ_CP066775.1"/>
</dbReference>
<protein>
    <submittedName>
        <fullName evidence="1">Type II toxin-antitoxin system RelE/ParE family toxin</fullName>
    </submittedName>
</protein>
<evidence type="ECO:0000313" key="2">
    <source>
        <dbReference type="Proteomes" id="UP000429232"/>
    </source>
</evidence>
<proteinExistence type="predicted"/>
<dbReference type="InterPro" id="IPR007711">
    <property type="entry name" value="HigB-1"/>
</dbReference>
<dbReference type="Proteomes" id="UP000429232">
    <property type="component" value="Chromosome"/>
</dbReference>
<keyword evidence="2" id="KW-1185">Reference proteome</keyword>
<organism evidence="1 2">
    <name type="scientific">Mucilaginibacter ginkgonis</name>
    <dbReference type="NCBI Taxonomy" id="2682091"/>
    <lineage>
        <taxon>Bacteria</taxon>
        <taxon>Pseudomonadati</taxon>
        <taxon>Bacteroidota</taxon>
        <taxon>Sphingobacteriia</taxon>
        <taxon>Sphingobacteriales</taxon>
        <taxon>Sphingobacteriaceae</taxon>
        <taxon>Mucilaginibacter</taxon>
    </lineage>
</organism>
<gene>
    <name evidence="1" type="ORF">GO620_008230</name>
</gene>
<dbReference type="KEGG" id="mgik:GO620_008230"/>
<sequence length="92" mass="10414">MIETITSKALTLYYQTGNGAKLPSQQLSKIARILSALDAVSSEEDIKQLGLGVHRLTGTLKDFWSIKVTANYRIIFRFDDGNIFDVDYLDYH</sequence>
<dbReference type="AlphaFoldDB" id="A0A6I4IN19"/>
<reference evidence="1 2" key="1">
    <citation type="submission" date="2020-12" db="EMBL/GenBank/DDBJ databases">
        <title>HMF7856_wgs.fasta genome submission.</title>
        <authorList>
            <person name="Kang H."/>
            <person name="Kim H."/>
            <person name="Joh K."/>
        </authorList>
    </citation>
    <scope>NUCLEOTIDE SEQUENCE [LARGE SCALE GENOMIC DNA]</scope>
    <source>
        <strain evidence="1 2">HMF7856</strain>
    </source>
</reference>
<dbReference type="PANTHER" id="PTHR40266">
    <property type="entry name" value="TOXIN HIGB-1"/>
    <property type="match status" value="1"/>
</dbReference>
<dbReference type="EMBL" id="CP066775">
    <property type="protein sequence ID" value="QQL51415.1"/>
    <property type="molecule type" value="Genomic_DNA"/>
</dbReference>